<accession>M9M0M3</accession>
<reference evidence="1 2" key="1">
    <citation type="submission" date="2012-10" db="EMBL/GenBank/DDBJ databases">
        <title>Draft Genome Sequence of Paenibacillus popilliae ATCC 14706T.</title>
        <authorList>
            <person name="Iiyama K."/>
            <person name="Mori K."/>
            <person name="Mon H."/>
            <person name="Chieda Y."/>
            <person name="Lee J.M."/>
            <person name="Kusakabe T."/>
            <person name="Tashiro K."/>
            <person name="Asano S."/>
            <person name="Yasunaga-Aoki C."/>
            <person name="Shimizu S."/>
        </authorList>
    </citation>
    <scope>NUCLEOTIDE SEQUENCE [LARGE SCALE GENOMIC DNA]</scope>
    <source>
        <strain evidence="1 2">ATCC 14706</strain>
    </source>
</reference>
<sequence>MILPKFMIQGGDVMSQDSYSEFLEALSMNREIEFTYNGTLYALVYHQEGWCLVNRNATLSKYYNDNLKLLELEIDGHTIKELLKNNKITIEVIF</sequence>
<comment type="caution">
    <text evidence="1">The sequence shown here is derived from an EMBL/GenBank/DDBJ whole genome shotgun (WGS) entry which is preliminary data.</text>
</comment>
<dbReference type="Proteomes" id="UP000029453">
    <property type="component" value="Unassembled WGS sequence"/>
</dbReference>
<dbReference type="AlphaFoldDB" id="M9M0M3"/>
<evidence type="ECO:0000313" key="1">
    <source>
        <dbReference type="EMBL" id="GAC42369.1"/>
    </source>
</evidence>
<proteinExistence type="predicted"/>
<keyword evidence="2" id="KW-1185">Reference proteome</keyword>
<gene>
    <name evidence="1" type="ORF">PPOP_1726</name>
</gene>
<dbReference type="EMBL" id="BALG01000093">
    <property type="protein sequence ID" value="GAC42369.1"/>
    <property type="molecule type" value="Genomic_DNA"/>
</dbReference>
<organism evidence="1 2">
    <name type="scientific">Paenibacillus popilliae ATCC 14706</name>
    <dbReference type="NCBI Taxonomy" id="1212764"/>
    <lineage>
        <taxon>Bacteria</taxon>
        <taxon>Bacillati</taxon>
        <taxon>Bacillota</taxon>
        <taxon>Bacilli</taxon>
        <taxon>Bacillales</taxon>
        <taxon>Paenibacillaceae</taxon>
        <taxon>Paenibacillus</taxon>
    </lineage>
</organism>
<keyword evidence="1" id="KW-0413">Isomerase</keyword>
<evidence type="ECO:0000313" key="2">
    <source>
        <dbReference type="Proteomes" id="UP000029453"/>
    </source>
</evidence>
<protein>
    <submittedName>
        <fullName evidence="1">Thiol-disulfide isomerase and thioredoxin</fullName>
    </submittedName>
</protein>
<name>M9M0M3_PAEPP</name>
<dbReference type="GO" id="GO:0016853">
    <property type="term" value="F:isomerase activity"/>
    <property type="evidence" value="ECO:0007669"/>
    <property type="project" value="UniProtKB-KW"/>
</dbReference>